<dbReference type="InterPro" id="IPR037883">
    <property type="entry name" value="Knr4/Smi1-like_sf"/>
</dbReference>
<gene>
    <name evidence="2" type="ORF">GCM10010969_30040</name>
</gene>
<accession>A0ABQ2L617</accession>
<name>A0ABQ2L617_9BACL</name>
<organism evidence="2 3">
    <name type="scientific">Saccharibacillus kuerlensis</name>
    <dbReference type="NCBI Taxonomy" id="459527"/>
    <lineage>
        <taxon>Bacteria</taxon>
        <taxon>Bacillati</taxon>
        <taxon>Bacillota</taxon>
        <taxon>Bacilli</taxon>
        <taxon>Bacillales</taxon>
        <taxon>Paenibacillaceae</taxon>
        <taxon>Saccharibacillus</taxon>
    </lineage>
</organism>
<dbReference type="Pfam" id="PF09346">
    <property type="entry name" value="SMI1_KNR4"/>
    <property type="match status" value="1"/>
</dbReference>
<comment type="caution">
    <text evidence="2">The sequence shown here is derived from an EMBL/GenBank/DDBJ whole genome shotgun (WGS) entry which is preliminary data.</text>
</comment>
<reference evidence="3" key="1">
    <citation type="journal article" date="2019" name="Int. J. Syst. Evol. Microbiol.">
        <title>The Global Catalogue of Microorganisms (GCM) 10K type strain sequencing project: providing services to taxonomists for standard genome sequencing and annotation.</title>
        <authorList>
            <consortium name="The Broad Institute Genomics Platform"/>
            <consortium name="The Broad Institute Genome Sequencing Center for Infectious Disease"/>
            <person name="Wu L."/>
            <person name="Ma J."/>
        </authorList>
    </citation>
    <scope>NUCLEOTIDE SEQUENCE [LARGE SCALE GENOMIC DNA]</scope>
    <source>
        <strain evidence="3">CGMCC 1.6964</strain>
    </source>
</reference>
<evidence type="ECO:0000313" key="2">
    <source>
        <dbReference type="EMBL" id="GGO04631.1"/>
    </source>
</evidence>
<keyword evidence="3" id="KW-1185">Reference proteome</keyword>
<dbReference type="Proteomes" id="UP000606653">
    <property type="component" value="Unassembled WGS sequence"/>
</dbReference>
<dbReference type="Gene3D" id="3.40.1580.10">
    <property type="entry name" value="SMI1/KNR4-like"/>
    <property type="match status" value="1"/>
</dbReference>
<evidence type="ECO:0000259" key="1">
    <source>
        <dbReference type="Pfam" id="PF09346"/>
    </source>
</evidence>
<dbReference type="SUPFAM" id="SSF160631">
    <property type="entry name" value="SMI1/KNR4-like"/>
    <property type="match status" value="1"/>
</dbReference>
<protein>
    <recommendedName>
        <fullName evidence="1">Knr4/Smi1-like domain-containing protein</fullName>
    </recommendedName>
</protein>
<dbReference type="EMBL" id="BMLN01000009">
    <property type="protein sequence ID" value="GGO04631.1"/>
    <property type="molecule type" value="Genomic_DNA"/>
</dbReference>
<dbReference type="RefSeq" id="WP_018977898.1">
    <property type="nucleotide sequence ID" value="NZ_BMLN01000009.1"/>
</dbReference>
<proteinExistence type="predicted"/>
<sequence>MSEEIVRFIENHYGVKLPADYVAYATAAGNLGYSFHDTDNFSEWSVRFQKFDENFISVNESHFEPASPAPGKLIPFAWSMSSGNFYLLDYRNGTADPSIARLDHEEAIIWEDAISESGTTEEAQTLMDANVATVASSFADFVRRLEPDGEDWSA</sequence>
<dbReference type="InterPro" id="IPR018958">
    <property type="entry name" value="Knr4/Smi1-like_dom"/>
</dbReference>
<feature type="domain" description="Knr4/Smi1-like" evidence="1">
    <location>
        <begin position="2"/>
        <end position="143"/>
    </location>
</feature>
<evidence type="ECO:0000313" key="3">
    <source>
        <dbReference type="Proteomes" id="UP000606653"/>
    </source>
</evidence>